<evidence type="ECO:0000256" key="3">
    <source>
        <dbReference type="ARBA" id="ARBA00022692"/>
    </source>
</evidence>
<evidence type="ECO:0008006" key="8">
    <source>
        <dbReference type="Google" id="ProtNLM"/>
    </source>
</evidence>
<keyword evidence="3" id="KW-0812">Transmembrane</keyword>
<comment type="similarity">
    <text evidence="2">Belongs to the LemA family.</text>
</comment>
<dbReference type="SUPFAM" id="SSF140478">
    <property type="entry name" value="LemA-like"/>
    <property type="match status" value="1"/>
</dbReference>
<dbReference type="Proteomes" id="UP000243589">
    <property type="component" value="Unassembled WGS sequence"/>
</dbReference>
<dbReference type="RefSeq" id="WP_167346390.1">
    <property type="nucleotide sequence ID" value="NZ_LQQC01000008.1"/>
</dbReference>
<reference evidence="6 7" key="1">
    <citation type="submission" date="2016-01" db="EMBL/GenBank/DDBJ databases">
        <title>Use of Whole Genome Sequencing to ascertain that Brevibacterium massiliense (Roux, Raoult 2009) is a later heterotypic synonym of Brevibacterium ravenspurgense (Mages 2008).</title>
        <authorList>
            <person name="Bernier A.-M."/>
            <person name="Burdz T."/>
            <person name="Huynh C."/>
            <person name="Pachecho A.L."/>
            <person name="Wiebe D."/>
            <person name="Bonner C."/>
            <person name="Bernard K."/>
        </authorList>
    </citation>
    <scope>NUCLEOTIDE SEQUENCE [LARGE SCALE GENOMIC DNA]</scope>
    <source>
        <strain evidence="6 7">CCUG56047</strain>
    </source>
</reference>
<keyword evidence="5" id="KW-0472">Membrane</keyword>
<dbReference type="PATRIC" id="fig|479117.4.peg.730"/>
<evidence type="ECO:0000256" key="5">
    <source>
        <dbReference type="ARBA" id="ARBA00023136"/>
    </source>
</evidence>
<dbReference type="EMBL" id="LQQC01000008">
    <property type="protein sequence ID" value="KXZ58858.1"/>
    <property type="molecule type" value="Genomic_DNA"/>
</dbReference>
<gene>
    <name evidence="6" type="ORF">Bravens_00730</name>
</gene>
<evidence type="ECO:0000256" key="2">
    <source>
        <dbReference type="ARBA" id="ARBA00008854"/>
    </source>
</evidence>
<sequence length="186" mass="20918">MAEIILVTVVVVLCLGLAYLLYTRGSQLRLALDLVSEARRQLDQVRTDRHALVPEYLRMATAHSEQDEHHQKSVQDALRRAKTVKDASEIGQAEERLTHAIDALAIGLIEVDRHRQSLGAAIDLHAQMRIIEGRIVSGIRYYNLAVAKYTAQRRQPTAVVLRAAFPALVPMEYQDVEAEPVVEFRS</sequence>
<evidence type="ECO:0000256" key="1">
    <source>
        <dbReference type="ARBA" id="ARBA00004167"/>
    </source>
</evidence>
<dbReference type="AlphaFoldDB" id="A0A150HAK2"/>
<keyword evidence="4" id="KW-1133">Transmembrane helix</keyword>
<name>A0A150HAK2_9MICO</name>
<comment type="subcellular location">
    <subcellularLocation>
        <location evidence="1">Membrane</location>
        <topology evidence="1">Single-pass membrane protein</topology>
    </subcellularLocation>
</comment>
<dbReference type="Pfam" id="PF04011">
    <property type="entry name" value="LemA"/>
    <property type="match status" value="1"/>
</dbReference>
<keyword evidence="7" id="KW-1185">Reference proteome</keyword>
<protein>
    <recommendedName>
        <fullName evidence="8">LemA family protein</fullName>
    </recommendedName>
</protein>
<dbReference type="InterPro" id="IPR023353">
    <property type="entry name" value="LemA-like_dom_sf"/>
</dbReference>
<evidence type="ECO:0000256" key="4">
    <source>
        <dbReference type="ARBA" id="ARBA00022989"/>
    </source>
</evidence>
<accession>A0A150HAK2</accession>
<dbReference type="GO" id="GO:0016020">
    <property type="term" value="C:membrane"/>
    <property type="evidence" value="ECO:0007669"/>
    <property type="project" value="UniProtKB-SubCell"/>
</dbReference>
<evidence type="ECO:0000313" key="6">
    <source>
        <dbReference type="EMBL" id="KXZ58858.1"/>
    </source>
</evidence>
<organism evidence="6 7">
    <name type="scientific">Brevibacterium ravenspurgense</name>
    <dbReference type="NCBI Taxonomy" id="479117"/>
    <lineage>
        <taxon>Bacteria</taxon>
        <taxon>Bacillati</taxon>
        <taxon>Actinomycetota</taxon>
        <taxon>Actinomycetes</taxon>
        <taxon>Micrococcales</taxon>
        <taxon>Brevibacteriaceae</taxon>
        <taxon>Brevibacterium</taxon>
    </lineage>
</organism>
<dbReference type="Gene3D" id="1.20.1440.20">
    <property type="entry name" value="LemA-like domain"/>
    <property type="match status" value="1"/>
</dbReference>
<evidence type="ECO:0000313" key="7">
    <source>
        <dbReference type="Proteomes" id="UP000243589"/>
    </source>
</evidence>
<proteinExistence type="inferred from homology"/>
<comment type="caution">
    <text evidence="6">The sequence shown here is derived from an EMBL/GenBank/DDBJ whole genome shotgun (WGS) entry which is preliminary data.</text>
</comment>
<dbReference type="InterPro" id="IPR007156">
    <property type="entry name" value="MamQ_LemA"/>
</dbReference>